<gene>
    <name evidence="1" type="ORF">SCABRO_02107</name>
</gene>
<reference evidence="1 2" key="1">
    <citation type="submission" date="2014-10" db="EMBL/GenBank/DDBJ databases">
        <title>Draft genome of anammox bacterium scalindua brodae, obtained using differential coverage binning of sequence data from two enrichment reactors.</title>
        <authorList>
            <person name="Speth D.R."/>
            <person name="Russ L."/>
            <person name="Kartal B."/>
            <person name="Op den Camp H.J."/>
            <person name="Dutilh B.E."/>
            <person name="Jetten M.S."/>
        </authorList>
    </citation>
    <scope>NUCLEOTIDE SEQUENCE [LARGE SCALE GENOMIC DNA]</scope>
    <source>
        <strain evidence="1">RU1</strain>
    </source>
</reference>
<dbReference type="EMBL" id="JRYO01000148">
    <property type="protein sequence ID" value="KHE92157.1"/>
    <property type="molecule type" value="Genomic_DNA"/>
</dbReference>
<organism evidence="1 2">
    <name type="scientific">Candidatus Scalindua brodae</name>
    <dbReference type="NCBI Taxonomy" id="237368"/>
    <lineage>
        <taxon>Bacteria</taxon>
        <taxon>Pseudomonadati</taxon>
        <taxon>Planctomycetota</taxon>
        <taxon>Candidatus Brocadiia</taxon>
        <taxon>Candidatus Brocadiales</taxon>
        <taxon>Candidatus Scalinduaceae</taxon>
        <taxon>Candidatus Scalindua</taxon>
    </lineage>
</organism>
<evidence type="ECO:0000313" key="1">
    <source>
        <dbReference type="EMBL" id="KHE92157.1"/>
    </source>
</evidence>
<dbReference type="Proteomes" id="UP000030652">
    <property type="component" value="Unassembled WGS sequence"/>
</dbReference>
<dbReference type="Gene3D" id="3.50.50.100">
    <property type="match status" value="1"/>
</dbReference>
<evidence type="ECO:0000313" key="2">
    <source>
        <dbReference type="Proteomes" id="UP000030652"/>
    </source>
</evidence>
<name>A0A0B0EGE5_9BACT</name>
<accession>A0A0B0EGE5</accession>
<comment type="caution">
    <text evidence="1">The sequence shown here is derived from an EMBL/GenBank/DDBJ whole genome shotgun (WGS) entry which is preliminary data.</text>
</comment>
<dbReference type="AlphaFoldDB" id="A0A0B0EGE5"/>
<dbReference type="eggNOG" id="COG1252">
    <property type="taxonomic scope" value="Bacteria"/>
</dbReference>
<proteinExistence type="predicted"/>
<sequence>MICSSEPVDKQAYHALDMGKLAAENIIRVTSDLPKQPFKTAIRPFLLTFGDIDTFMVFGEKVISGPSLSVAKELVYQKIMSKIPD</sequence>
<protein>
    <submittedName>
        <fullName evidence="1">Uncharacterized protein</fullName>
    </submittedName>
</protein>